<accession>A0AAE0LRE9</accession>
<name>A0AAE0LRE9_9PEZI</name>
<proteinExistence type="predicted"/>
<reference evidence="1" key="2">
    <citation type="submission" date="2023-06" db="EMBL/GenBank/DDBJ databases">
        <authorList>
            <consortium name="Lawrence Berkeley National Laboratory"/>
            <person name="Haridas S."/>
            <person name="Hensen N."/>
            <person name="Bonometti L."/>
            <person name="Westerberg I."/>
            <person name="Brannstrom I.O."/>
            <person name="Guillou S."/>
            <person name="Cros-Aarteil S."/>
            <person name="Calhoun S."/>
            <person name="Kuo A."/>
            <person name="Mondo S."/>
            <person name="Pangilinan J."/>
            <person name="Riley R."/>
            <person name="Labutti K."/>
            <person name="Andreopoulos B."/>
            <person name="Lipzen A."/>
            <person name="Chen C."/>
            <person name="Yanf M."/>
            <person name="Daum C."/>
            <person name="Ng V."/>
            <person name="Clum A."/>
            <person name="Steindorff A."/>
            <person name="Ohm R."/>
            <person name="Martin F."/>
            <person name="Silar P."/>
            <person name="Natvig D."/>
            <person name="Lalanne C."/>
            <person name="Gautier V."/>
            <person name="Ament-Velasquez S.L."/>
            <person name="Kruys A."/>
            <person name="Hutchinson M.I."/>
            <person name="Powell A.J."/>
            <person name="Barry K."/>
            <person name="Miller A.N."/>
            <person name="Grigoriev I.V."/>
            <person name="Debuchy R."/>
            <person name="Gladieux P."/>
            <person name="Thoren M.H."/>
            <person name="Johannesson H."/>
        </authorList>
    </citation>
    <scope>NUCLEOTIDE SEQUENCE</scope>
    <source>
        <strain evidence="1">CBS 168.71</strain>
    </source>
</reference>
<sequence length="208" mass="22158">MTGIEGSLRETRRPFLHSGNFEPFACTDFPGVLEENARARSSQHRKVSRDGAFKVRLVGAKLRPSHNSPHSSCSAKNRRSLGQKCGAVLVACSLATDWLHVRSGLNANSLALGAHQTCNAAGPKCSTNARARPKSAAVGCWASGVSTANKPSSATATAVISVEERRESWQGTEISAPAQRRVGNGTSWLDLSSLHSTLDLHADFELPV</sequence>
<protein>
    <submittedName>
        <fullName evidence="1">Uncharacterized protein</fullName>
    </submittedName>
</protein>
<dbReference type="EMBL" id="JAUEPN010000005">
    <property type="protein sequence ID" value="KAK3294515.1"/>
    <property type="molecule type" value="Genomic_DNA"/>
</dbReference>
<comment type="caution">
    <text evidence="1">The sequence shown here is derived from an EMBL/GenBank/DDBJ whole genome shotgun (WGS) entry which is preliminary data.</text>
</comment>
<reference evidence="1" key="1">
    <citation type="journal article" date="2023" name="Mol. Phylogenet. Evol.">
        <title>Genome-scale phylogeny and comparative genomics of the fungal order Sordariales.</title>
        <authorList>
            <person name="Hensen N."/>
            <person name="Bonometti L."/>
            <person name="Westerberg I."/>
            <person name="Brannstrom I.O."/>
            <person name="Guillou S."/>
            <person name="Cros-Aarteil S."/>
            <person name="Calhoun S."/>
            <person name="Haridas S."/>
            <person name="Kuo A."/>
            <person name="Mondo S."/>
            <person name="Pangilinan J."/>
            <person name="Riley R."/>
            <person name="LaButti K."/>
            <person name="Andreopoulos B."/>
            <person name="Lipzen A."/>
            <person name="Chen C."/>
            <person name="Yan M."/>
            <person name="Daum C."/>
            <person name="Ng V."/>
            <person name="Clum A."/>
            <person name="Steindorff A."/>
            <person name="Ohm R.A."/>
            <person name="Martin F."/>
            <person name="Silar P."/>
            <person name="Natvig D.O."/>
            <person name="Lalanne C."/>
            <person name="Gautier V."/>
            <person name="Ament-Velasquez S.L."/>
            <person name="Kruys A."/>
            <person name="Hutchinson M.I."/>
            <person name="Powell A.J."/>
            <person name="Barry K."/>
            <person name="Miller A.N."/>
            <person name="Grigoriev I.V."/>
            <person name="Debuchy R."/>
            <person name="Gladieux P."/>
            <person name="Hiltunen Thoren M."/>
            <person name="Johannesson H."/>
        </authorList>
    </citation>
    <scope>NUCLEOTIDE SEQUENCE</scope>
    <source>
        <strain evidence="1">CBS 168.71</strain>
    </source>
</reference>
<organism evidence="1 2">
    <name type="scientific">Chaetomium fimeti</name>
    <dbReference type="NCBI Taxonomy" id="1854472"/>
    <lineage>
        <taxon>Eukaryota</taxon>
        <taxon>Fungi</taxon>
        <taxon>Dikarya</taxon>
        <taxon>Ascomycota</taxon>
        <taxon>Pezizomycotina</taxon>
        <taxon>Sordariomycetes</taxon>
        <taxon>Sordariomycetidae</taxon>
        <taxon>Sordariales</taxon>
        <taxon>Chaetomiaceae</taxon>
        <taxon>Chaetomium</taxon>
    </lineage>
</organism>
<dbReference type="RefSeq" id="XP_062658029.1">
    <property type="nucleotide sequence ID" value="XM_062799032.1"/>
</dbReference>
<evidence type="ECO:0000313" key="2">
    <source>
        <dbReference type="Proteomes" id="UP001278766"/>
    </source>
</evidence>
<dbReference type="AlphaFoldDB" id="A0AAE0LRE9"/>
<dbReference type="GeneID" id="87835980"/>
<gene>
    <name evidence="1" type="ORF">B0H64DRAFT_189230</name>
</gene>
<dbReference type="Proteomes" id="UP001278766">
    <property type="component" value="Unassembled WGS sequence"/>
</dbReference>
<evidence type="ECO:0000313" key="1">
    <source>
        <dbReference type="EMBL" id="KAK3294515.1"/>
    </source>
</evidence>
<keyword evidence="2" id="KW-1185">Reference proteome</keyword>